<reference evidence="2" key="2">
    <citation type="journal article" date="2008" name="Genome Biol.">
        <title>Improved genome assembly and evidence-based global gene model set for the chordate Ciona intestinalis: new insight into intron and operon populations.</title>
        <authorList>
            <person name="Satou Y."/>
            <person name="Mineta K."/>
            <person name="Ogasawara M."/>
            <person name="Sasakura Y."/>
            <person name="Shoguchi E."/>
            <person name="Ueno K."/>
            <person name="Yamada L."/>
            <person name="Matsumoto J."/>
            <person name="Wasserscheid J."/>
            <person name="Dewar K."/>
            <person name="Wiley G.B."/>
            <person name="Macmil S.L."/>
            <person name="Roe B.A."/>
            <person name="Zeller R.W."/>
            <person name="Hastings K.E."/>
            <person name="Lemaire P."/>
            <person name="Lindquist E."/>
            <person name="Endo T."/>
            <person name="Hotta K."/>
            <person name="Inaba K."/>
        </authorList>
    </citation>
    <scope>NUCLEOTIDE SEQUENCE [LARGE SCALE GENOMIC DNA]</scope>
    <source>
        <strain evidence="2">wild type</strain>
    </source>
</reference>
<dbReference type="Proteomes" id="UP000008144">
    <property type="component" value="Chromosome 8"/>
</dbReference>
<dbReference type="HOGENOM" id="CLU_061199_2_2_1"/>
<proteinExistence type="predicted"/>
<dbReference type="InParanoid" id="F6PY05"/>
<feature type="transmembrane region" description="Helical" evidence="1">
    <location>
        <begin position="223"/>
        <end position="241"/>
    </location>
</feature>
<keyword evidence="1" id="KW-0812">Transmembrane</keyword>
<reference evidence="2" key="3">
    <citation type="submission" date="2025-08" db="UniProtKB">
        <authorList>
            <consortium name="Ensembl"/>
        </authorList>
    </citation>
    <scope>IDENTIFICATION</scope>
</reference>
<accession>A0A1W2W8M3</accession>
<dbReference type="Pfam" id="PF17784">
    <property type="entry name" value="Sulfotransfer_4"/>
    <property type="match status" value="1"/>
</dbReference>
<accession>F6PY05</accession>
<dbReference type="STRING" id="7719.ENSCINP00000013040"/>
<dbReference type="PANTHER" id="PTHR36978">
    <property type="entry name" value="P-LOOP CONTAINING NUCLEOTIDE TRIPHOSPHATE HYDROLASE"/>
    <property type="match status" value="1"/>
</dbReference>
<dbReference type="Ensembl" id="ENSCINT00000013040.3">
    <property type="protein sequence ID" value="ENSCINP00000013040.3"/>
    <property type="gene ID" value="ENSCING00000006330.3"/>
</dbReference>
<dbReference type="InterPro" id="IPR040632">
    <property type="entry name" value="Sulfotransfer_4"/>
</dbReference>
<protein>
    <recommendedName>
        <fullName evidence="4">Sulfotransferase</fullName>
    </recommendedName>
</protein>
<dbReference type="Gene3D" id="3.40.50.300">
    <property type="entry name" value="P-loop containing nucleotide triphosphate hydrolases"/>
    <property type="match status" value="1"/>
</dbReference>
<keyword evidence="3" id="KW-1185">Reference proteome</keyword>
<dbReference type="EMBL" id="EAAA01002669">
    <property type="status" value="NOT_ANNOTATED_CDS"/>
    <property type="molecule type" value="Genomic_DNA"/>
</dbReference>
<dbReference type="OMA" id="ANWDEVY"/>
<dbReference type="SUPFAM" id="SSF52540">
    <property type="entry name" value="P-loop containing nucleoside triphosphate hydrolases"/>
    <property type="match status" value="1"/>
</dbReference>
<evidence type="ECO:0000256" key="1">
    <source>
        <dbReference type="SAM" id="Phobius"/>
    </source>
</evidence>
<evidence type="ECO:0000313" key="3">
    <source>
        <dbReference type="Proteomes" id="UP000008144"/>
    </source>
</evidence>
<sequence>MKLICAGFPKTGTKSLTRALQILGYTDIFDYLEHIDYFLDDYDNFFNGKEILPNIFDKYDRLNVQCVVDMPSSFLFEEFHKRWPKAKVILTVRSEKDWFKSIQKMNQLVFNTYHWMTYFSSQALKFENFMRKLYQYMLGEGTEKSWLWKMHYRRHNNYVQQVVPPDNLLVLDVADGWAPLCKFLGKPIPDEPFPFVNAAGSKGNIVERLLGETAIARRAKYQIIFSIIFYLVVFGLLIYALQDLFF</sequence>
<keyword evidence="1" id="KW-0472">Membrane</keyword>
<reference evidence="3" key="1">
    <citation type="journal article" date="2002" name="Science">
        <title>The draft genome of Ciona intestinalis: insights into chordate and vertebrate origins.</title>
        <authorList>
            <person name="Dehal P."/>
            <person name="Satou Y."/>
            <person name="Campbell R.K."/>
            <person name="Chapman J."/>
            <person name="Degnan B."/>
            <person name="De Tomaso A."/>
            <person name="Davidson B."/>
            <person name="Di Gregorio A."/>
            <person name="Gelpke M."/>
            <person name="Goodstein D.M."/>
            <person name="Harafuji N."/>
            <person name="Hastings K.E."/>
            <person name="Ho I."/>
            <person name="Hotta K."/>
            <person name="Huang W."/>
            <person name="Kawashima T."/>
            <person name="Lemaire P."/>
            <person name="Martinez D."/>
            <person name="Meinertzhagen I.A."/>
            <person name="Necula S."/>
            <person name="Nonaka M."/>
            <person name="Putnam N."/>
            <person name="Rash S."/>
            <person name="Saiga H."/>
            <person name="Satake M."/>
            <person name="Terry A."/>
            <person name="Yamada L."/>
            <person name="Wang H.G."/>
            <person name="Awazu S."/>
            <person name="Azumi K."/>
            <person name="Boore J."/>
            <person name="Branno M."/>
            <person name="Chin-Bow S."/>
            <person name="DeSantis R."/>
            <person name="Doyle S."/>
            <person name="Francino P."/>
            <person name="Keys D.N."/>
            <person name="Haga S."/>
            <person name="Hayashi H."/>
            <person name="Hino K."/>
            <person name="Imai K.S."/>
            <person name="Inaba K."/>
            <person name="Kano S."/>
            <person name="Kobayashi K."/>
            <person name="Kobayashi M."/>
            <person name="Lee B.I."/>
            <person name="Makabe K.W."/>
            <person name="Manohar C."/>
            <person name="Matassi G."/>
            <person name="Medina M."/>
            <person name="Mochizuki Y."/>
            <person name="Mount S."/>
            <person name="Morishita T."/>
            <person name="Miura S."/>
            <person name="Nakayama A."/>
            <person name="Nishizaka S."/>
            <person name="Nomoto H."/>
            <person name="Ohta F."/>
            <person name="Oishi K."/>
            <person name="Rigoutsos I."/>
            <person name="Sano M."/>
            <person name="Sasaki A."/>
            <person name="Sasakura Y."/>
            <person name="Shoguchi E."/>
            <person name="Shin-i T."/>
            <person name="Spagnuolo A."/>
            <person name="Stainier D."/>
            <person name="Suzuki M.M."/>
            <person name="Tassy O."/>
            <person name="Takatori N."/>
            <person name="Tokuoka M."/>
            <person name="Yagi K."/>
            <person name="Yoshizaki F."/>
            <person name="Wada S."/>
            <person name="Zhang C."/>
            <person name="Hyatt P.D."/>
            <person name="Larimer F."/>
            <person name="Detter C."/>
            <person name="Doggett N."/>
            <person name="Glavina T."/>
            <person name="Hawkins T."/>
            <person name="Richardson P."/>
            <person name="Lucas S."/>
            <person name="Kohara Y."/>
            <person name="Levine M."/>
            <person name="Satoh N."/>
            <person name="Rokhsar D.S."/>
        </authorList>
    </citation>
    <scope>NUCLEOTIDE SEQUENCE [LARGE SCALE GENOMIC DNA]</scope>
</reference>
<name>F6PY05_CIOIN</name>
<evidence type="ECO:0008006" key="4">
    <source>
        <dbReference type="Google" id="ProtNLM"/>
    </source>
</evidence>
<organism evidence="2 3">
    <name type="scientific">Ciona intestinalis</name>
    <name type="common">Transparent sea squirt</name>
    <name type="synonym">Ascidia intestinalis</name>
    <dbReference type="NCBI Taxonomy" id="7719"/>
    <lineage>
        <taxon>Eukaryota</taxon>
        <taxon>Metazoa</taxon>
        <taxon>Chordata</taxon>
        <taxon>Tunicata</taxon>
        <taxon>Ascidiacea</taxon>
        <taxon>Phlebobranchia</taxon>
        <taxon>Cionidae</taxon>
        <taxon>Ciona</taxon>
    </lineage>
</organism>
<dbReference type="PANTHER" id="PTHR36978:SF4">
    <property type="entry name" value="P-LOOP CONTAINING NUCLEOSIDE TRIPHOSPHATE HYDROLASE PROTEIN"/>
    <property type="match status" value="1"/>
</dbReference>
<dbReference type="AlphaFoldDB" id="F6PY05"/>
<evidence type="ECO:0000313" key="2">
    <source>
        <dbReference type="Ensembl" id="ENSCINP00000013040.3"/>
    </source>
</evidence>
<dbReference type="InterPro" id="IPR027417">
    <property type="entry name" value="P-loop_NTPase"/>
</dbReference>
<reference evidence="2" key="4">
    <citation type="submission" date="2025-09" db="UniProtKB">
        <authorList>
            <consortium name="Ensembl"/>
        </authorList>
    </citation>
    <scope>IDENTIFICATION</scope>
</reference>
<keyword evidence="1" id="KW-1133">Transmembrane helix</keyword>
<dbReference type="GeneTree" id="ENSGT00940000166373"/>